<dbReference type="OrthoDB" id="1796762at2"/>
<accession>A0A9D2WPF9</accession>
<proteinExistence type="predicted"/>
<keyword evidence="3" id="KW-1185">Reference proteome</keyword>
<feature type="transmembrane region" description="Helical" evidence="1">
    <location>
        <begin position="62"/>
        <end position="85"/>
    </location>
</feature>
<feature type="transmembrane region" description="Helical" evidence="1">
    <location>
        <begin position="127"/>
        <end position="146"/>
    </location>
</feature>
<organism evidence="2 3">
    <name type="scientific">Sporotomaculum syntrophicum</name>
    <dbReference type="NCBI Taxonomy" id="182264"/>
    <lineage>
        <taxon>Bacteria</taxon>
        <taxon>Bacillati</taxon>
        <taxon>Bacillota</taxon>
        <taxon>Clostridia</taxon>
        <taxon>Eubacteriales</taxon>
        <taxon>Desulfallaceae</taxon>
        <taxon>Sporotomaculum</taxon>
    </lineage>
</organism>
<reference evidence="2" key="1">
    <citation type="submission" date="2016-02" db="EMBL/GenBank/DDBJ databases">
        <title>Draft Genome Sequence of Sporotomaculum syntrophicum Strain FB, a Syntrophic Benzoate Degrader.</title>
        <authorList>
            <person name="Nobu M.K."/>
            <person name="Narihiro T."/>
            <person name="Qiu Y.-L."/>
            <person name="Ohashi A."/>
            <person name="Liu W.-T."/>
            <person name="Yuji S."/>
        </authorList>
    </citation>
    <scope>NUCLEOTIDE SEQUENCE</scope>
    <source>
        <strain evidence="2">FB</strain>
    </source>
</reference>
<sequence length="157" mass="17515">MGCKGLEFSDRLTRGFLAGLVGGILMDIISYISLKLKIADLHHSDWPAIILFGHQPTNTIEAVFALLIQLIFVGFLGILFTYLVTGLFSNENYLFKGWLFGVISWFIIYVITFLAKIPELAPLDTGTAITDFIAGSVYGLVLAETIHRLENKVFREI</sequence>
<dbReference type="InterPro" id="IPR024563">
    <property type="entry name" value="YqhR"/>
</dbReference>
<keyword evidence="1" id="KW-1133">Transmembrane helix</keyword>
<name>A0A9D2WPF9_9FIRM</name>
<feature type="transmembrane region" description="Helical" evidence="1">
    <location>
        <begin position="97"/>
        <end position="115"/>
    </location>
</feature>
<dbReference type="Proteomes" id="UP000798488">
    <property type="component" value="Unassembled WGS sequence"/>
</dbReference>
<comment type="caution">
    <text evidence="2">The sequence shown here is derived from an EMBL/GenBank/DDBJ whole genome shotgun (WGS) entry which is preliminary data.</text>
</comment>
<dbReference type="EMBL" id="LSRS01000003">
    <property type="protein sequence ID" value="KAF1085155.1"/>
    <property type="molecule type" value="Genomic_DNA"/>
</dbReference>
<dbReference type="AlphaFoldDB" id="A0A9D2WPF9"/>
<keyword evidence="1" id="KW-0472">Membrane</keyword>
<evidence type="ECO:0000313" key="3">
    <source>
        <dbReference type="Proteomes" id="UP000798488"/>
    </source>
</evidence>
<keyword evidence="1" id="KW-0812">Transmembrane</keyword>
<feature type="transmembrane region" description="Helical" evidence="1">
    <location>
        <begin position="12"/>
        <end position="34"/>
    </location>
</feature>
<evidence type="ECO:0000256" key="1">
    <source>
        <dbReference type="SAM" id="Phobius"/>
    </source>
</evidence>
<evidence type="ECO:0000313" key="2">
    <source>
        <dbReference type="EMBL" id="KAF1085155.1"/>
    </source>
</evidence>
<protein>
    <recommendedName>
        <fullName evidence="4">Membrane protein YqhR</fullName>
    </recommendedName>
</protein>
<dbReference type="Pfam" id="PF11085">
    <property type="entry name" value="YqhR"/>
    <property type="match status" value="1"/>
</dbReference>
<gene>
    <name evidence="2" type="ORF">SPSYN_01291</name>
</gene>
<evidence type="ECO:0008006" key="4">
    <source>
        <dbReference type="Google" id="ProtNLM"/>
    </source>
</evidence>